<comment type="caution">
    <text evidence="2">The sequence shown here is derived from an EMBL/GenBank/DDBJ whole genome shotgun (WGS) entry which is preliminary data.</text>
</comment>
<accession>A0A5C6AEN6</accession>
<keyword evidence="1" id="KW-0812">Transmembrane</keyword>
<keyword evidence="1" id="KW-0472">Membrane</keyword>
<dbReference type="EMBL" id="SJPR01000003">
    <property type="protein sequence ID" value="TWT96693.1"/>
    <property type="molecule type" value="Genomic_DNA"/>
</dbReference>
<evidence type="ECO:0000313" key="2">
    <source>
        <dbReference type="EMBL" id="TWT96693.1"/>
    </source>
</evidence>
<keyword evidence="3" id="KW-1185">Reference proteome</keyword>
<evidence type="ECO:0000313" key="3">
    <source>
        <dbReference type="Proteomes" id="UP000317421"/>
    </source>
</evidence>
<evidence type="ECO:0000256" key="1">
    <source>
        <dbReference type="SAM" id="Phobius"/>
    </source>
</evidence>
<name>A0A5C6AEN6_9BACT</name>
<feature type="transmembrane region" description="Helical" evidence="1">
    <location>
        <begin position="31"/>
        <end position="49"/>
    </location>
</feature>
<organism evidence="2 3">
    <name type="scientific">Botrimarina colliarenosi</name>
    <dbReference type="NCBI Taxonomy" id="2528001"/>
    <lineage>
        <taxon>Bacteria</taxon>
        <taxon>Pseudomonadati</taxon>
        <taxon>Planctomycetota</taxon>
        <taxon>Planctomycetia</taxon>
        <taxon>Pirellulales</taxon>
        <taxon>Lacipirellulaceae</taxon>
        <taxon>Botrimarina</taxon>
    </lineage>
</organism>
<dbReference type="Proteomes" id="UP000317421">
    <property type="component" value="Unassembled WGS sequence"/>
</dbReference>
<dbReference type="RefSeq" id="WP_146445212.1">
    <property type="nucleotide sequence ID" value="NZ_SJPR01000003.1"/>
</dbReference>
<protein>
    <submittedName>
        <fullName evidence="2">Uncharacterized protein</fullName>
    </submittedName>
</protein>
<gene>
    <name evidence="2" type="ORF">Pla108_24670</name>
</gene>
<dbReference type="AlphaFoldDB" id="A0A5C6AEN6"/>
<proteinExistence type="predicted"/>
<keyword evidence="1" id="KW-1133">Transmembrane helix</keyword>
<reference evidence="2 3" key="1">
    <citation type="submission" date="2019-02" db="EMBL/GenBank/DDBJ databases">
        <title>Deep-cultivation of Planctomycetes and their phenomic and genomic characterization uncovers novel biology.</title>
        <authorList>
            <person name="Wiegand S."/>
            <person name="Jogler M."/>
            <person name="Boedeker C."/>
            <person name="Pinto D."/>
            <person name="Vollmers J."/>
            <person name="Rivas-Marin E."/>
            <person name="Kohn T."/>
            <person name="Peeters S.H."/>
            <person name="Heuer A."/>
            <person name="Rast P."/>
            <person name="Oberbeckmann S."/>
            <person name="Bunk B."/>
            <person name="Jeske O."/>
            <person name="Meyerdierks A."/>
            <person name="Storesund J.E."/>
            <person name="Kallscheuer N."/>
            <person name="Luecker S."/>
            <person name="Lage O.M."/>
            <person name="Pohl T."/>
            <person name="Merkel B.J."/>
            <person name="Hornburger P."/>
            <person name="Mueller R.-W."/>
            <person name="Bruemmer F."/>
            <person name="Labrenz M."/>
            <person name="Spormann A.M."/>
            <person name="Op Den Camp H."/>
            <person name="Overmann J."/>
            <person name="Amann R."/>
            <person name="Jetten M.S.M."/>
            <person name="Mascher T."/>
            <person name="Medema M.H."/>
            <person name="Devos D.P."/>
            <person name="Kaster A.-K."/>
            <person name="Ovreas L."/>
            <person name="Rohde M."/>
            <person name="Galperin M.Y."/>
            <person name="Jogler C."/>
        </authorList>
    </citation>
    <scope>NUCLEOTIDE SEQUENCE [LARGE SCALE GENOMIC DNA]</scope>
    <source>
        <strain evidence="2 3">Pla108</strain>
    </source>
</reference>
<sequence length="100" mass="10777">MQAVLAAPAPPSRLAFFPYSQEPPAAMWRSFFLAVGAYVCLLGVESLAIHKAVLKPQMRSGQVVAPARDVTPPEWAPWSLLAGGSIVVLYSLTLMRKQPG</sequence>
<dbReference type="OrthoDB" id="280018at2"/>